<dbReference type="FunCoup" id="E9GM27">
    <property type="interactions" value="329"/>
</dbReference>
<dbReference type="OrthoDB" id="10056847at2759"/>
<dbReference type="PROSITE" id="PS50137">
    <property type="entry name" value="DS_RBD"/>
    <property type="match status" value="3"/>
</dbReference>
<evidence type="ECO:0000259" key="3">
    <source>
        <dbReference type="PROSITE" id="PS50137"/>
    </source>
</evidence>
<dbReference type="InterPro" id="IPR051247">
    <property type="entry name" value="RLC_Component"/>
</dbReference>
<dbReference type="CDD" id="cd19864">
    <property type="entry name" value="DSRM_PRKRA-like_rpt3"/>
    <property type="match status" value="1"/>
</dbReference>
<feature type="non-terminal residue" evidence="4">
    <location>
        <position position="254"/>
    </location>
</feature>
<gene>
    <name evidence="4" type="ORF">DAPPUDRAFT_24493</name>
</gene>
<dbReference type="Proteomes" id="UP000000305">
    <property type="component" value="Unassembled WGS sequence"/>
</dbReference>
<dbReference type="CDD" id="cd19863">
    <property type="entry name" value="DSRM_PRKRA-like_rpt2"/>
    <property type="match status" value="1"/>
</dbReference>
<dbReference type="GO" id="GO:0016442">
    <property type="term" value="C:RISC complex"/>
    <property type="evidence" value="ECO:0000318"/>
    <property type="project" value="GO_Central"/>
</dbReference>
<evidence type="ECO:0000313" key="4">
    <source>
        <dbReference type="EMBL" id="EFX79291.1"/>
    </source>
</evidence>
<evidence type="ECO:0000256" key="1">
    <source>
        <dbReference type="ARBA" id="ARBA00022884"/>
    </source>
</evidence>
<dbReference type="HOGENOM" id="CLU_048292_0_1_1"/>
<feature type="domain" description="DRBM" evidence="3">
    <location>
        <begin position="4"/>
        <end position="71"/>
    </location>
</feature>
<dbReference type="GO" id="GO:0030422">
    <property type="term" value="P:siRNA processing"/>
    <property type="evidence" value="ECO:0000318"/>
    <property type="project" value="GO_Central"/>
</dbReference>
<dbReference type="GO" id="GO:0005737">
    <property type="term" value="C:cytoplasm"/>
    <property type="evidence" value="ECO:0000318"/>
    <property type="project" value="GO_Central"/>
</dbReference>
<dbReference type="eggNOG" id="KOG3732">
    <property type="taxonomic scope" value="Eukaryota"/>
</dbReference>
<dbReference type="GO" id="GO:0070578">
    <property type="term" value="C:RISC-loading complex"/>
    <property type="evidence" value="ECO:0000318"/>
    <property type="project" value="GO_Central"/>
</dbReference>
<sequence>AAKTPVSLLQELYVKKGINPKYDLIQIEGAIHEPTFKYRVSVGELVAMGSGQSKKKAKHAAAKAVLDKIWGGHCSTLLENIDDGIPGNPVGNLQELCISHRWAPPSYVLEGENGLPHEREFVITCVVENHQEIGVGKSKKLAKRQAAYRMQMKLKDTPIELPNQGGLEDEDEEVALKDPCLDYFQLLREISAEQKFDATYVDIEEKTHSGRYQCLLTMSLTPIAVVCGSGSSYEEAQKEAAFSALHYLKLMTKK</sequence>
<dbReference type="OMA" id="QSECIPV"/>
<dbReference type="PANTHER" id="PTHR46205">
    <property type="entry name" value="LOQUACIOUS, ISOFORM B"/>
    <property type="match status" value="1"/>
</dbReference>
<dbReference type="GO" id="GO:0035197">
    <property type="term" value="F:siRNA binding"/>
    <property type="evidence" value="ECO:0000318"/>
    <property type="project" value="GO_Central"/>
</dbReference>
<dbReference type="PhylomeDB" id="E9GM27"/>
<feature type="domain" description="DRBM" evidence="3">
    <location>
        <begin position="88"/>
        <end position="156"/>
    </location>
</feature>
<dbReference type="GO" id="GO:0003725">
    <property type="term" value="F:double-stranded RNA binding"/>
    <property type="evidence" value="ECO:0000318"/>
    <property type="project" value="GO_Central"/>
</dbReference>
<dbReference type="Pfam" id="PF00035">
    <property type="entry name" value="dsrm"/>
    <property type="match status" value="2"/>
</dbReference>
<protein>
    <recommendedName>
        <fullName evidence="3">DRBM domain-containing protein</fullName>
    </recommendedName>
</protein>
<dbReference type="FunFam" id="3.30.160.20:FF:000007">
    <property type="entry name" value="Double-stranded RNA-binding protein Staufen homolog 1"/>
    <property type="match status" value="2"/>
</dbReference>
<dbReference type="EMBL" id="GL732552">
    <property type="protein sequence ID" value="EFX79291.1"/>
    <property type="molecule type" value="Genomic_DNA"/>
</dbReference>
<evidence type="ECO:0000313" key="5">
    <source>
        <dbReference type="Proteomes" id="UP000000305"/>
    </source>
</evidence>
<dbReference type="SUPFAM" id="SSF54768">
    <property type="entry name" value="dsRNA-binding domain-like"/>
    <property type="match status" value="3"/>
</dbReference>
<dbReference type="PANTHER" id="PTHR46205:SF3">
    <property type="entry name" value="LOQUACIOUS, ISOFORM B"/>
    <property type="match status" value="1"/>
</dbReference>
<dbReference type="KEGG" id="dpx:DAPPUDRAFT_24493"/>
<dbReference type="SMART" id="SM00358">
    <property type="entry name" value="DSRM"/>
    <property type="match status" value="3"/>
</dbReference>
<dbReference type="Gene3D" id="3.30.160.20">
    <property type="match status" value="3"/>
</dbReference>
<feature type="non-terminal residue" evidence="4">
    <location>
        <position position="1"/>
    </location>
</feature>
<keyword evidence="5" id="KW-1185">Reference proteome</keyword>
<keyword evidence="1 2" id="KW-0694">RNA-binding</keyword>
<name>E9GM27_DAPPU</name>
<dbReference type="InParanoid" id="E9GM27"/>
<dbReference type="CDD" id="cd19862">
    <property type="entry name" value="DSRM_PRKRA-like_rpt1"/>
    <property type="match status" value="1"/>
</dbReference>
<dbReference type="AlphaFoldDB" id="E9GM27"/>
<accession>E9GM27</accession>
<organism evidence="4 5">
    <name type="scientific">Daphnia pulex</name>
    <name type="common">Water flea</name>
    <dbReference type="NCBI Taxonomy" id="6669"/>
    <lineage>
        <taxon>Eukaryota</taxon>
        <taxon>Metazoa</taxon>
        <taxon>Ecdysozoa</taxon>
        <taxon>Arthropoda</taxon>
        <taxon>Crustacea</taxon>
        <taxon>Branchiopoda</taxon>
        <taxon>Diplostraca</taxon>
        <taxon>Cladocera</taxon>
        <taxon>Anomopoda</taxon>
        <taxon>Daphniidae</taxon>
        <taxon>Daphnia</taxon>
    </lineage>
</organism>
<proteinExistence type="predicted"/>
<dbReference type="GO" id="GO:0005634">
    <property type="term" value="C:nucleus"/>
    <property type="evidence" value="ECO:0000318"/>
    <property type="project" value="GO_Central"/>
</dbReference>
<feature type="domain" description="DRBM" evidence="3">
    <location>
        <begin position="182"/>
        <end position="250"/>
    </location>
</feature>
<dbReference type="GO" id="GO:0070920">
    <property type="term" value="P:regulation of regulatory ncRNA processing"/>
    <property type="evidence" value="ECO:0000318"/>
    <property type="project" value="GO_Central"/>
</dbReference>
<dbReference type="InterPro" id="IPR014720">
    <property type="entry name" value="dsRBD_dom"/>
</dbReference>
<dbReference type="STRING" id="6669.E9GM27"/>
<evidence type="ECO:0000256" key="2">
    <source>
        <dbReference type="PROSITE-ProRule" id="PRU00266"/>
    </source>
</evidence>
<reference evidence="4 5" key="1">
    <citation type="journal article" date="2011" name="Science">
        <title>The ecoresponsive genome of Daphnia pulex.</title>
        <authorList>
            <person name="Colbourne J.K."/>
            <person name="Pfrender M.E."/>
            <person name="Gilbert D."/>
            <person name="Thomas W.K."/>
            <person name="Tucker A."/>
            <person name="Oakley T.H."/>
            <person name="Tokishita S."/>
            <person name="Aerts A."/>
            <person name="Arnold G.J."/>
            <person name="Basu M.K."/>
            <person name="Bauer D.J."/>
            <person name="Caceres C.E."/>
            <person name="Carmel L."/>
            <person name="Casola C."/>
            <person name="Choi J.H."/>
            <person name="Detter J.C."/>
            <person name="Dong Q."/>
            <person name="Dusheyko S."/>
            <person name="Eads B.D."/>
            <person name="Frohlich T."/>
            <person name="Geiler-Samerotte K.A."/>
            <person name="Gerlach D."/>
            <person name="Hatcher P."/>
            <person name="Jogdeo S."/>
            <person name="Krijgsveld J."/>
            <person name="Kriventseva E.V."/>
            <person name="Kultz D."/>
            <person name="Laforsch C."/>
            <person name="Lindquist E."/>
            <person name="Lopez J."/>
            <person name="Manak J.R."/>
            <person name="Muller J."/>
            <person name="Pangilinan J."/>
            <person name="Patwardhan R.P."/>
            <person name="Pitluck S."/>
            <person name="Pritham E.J."/>
            <person name="Rechtsteiner A."/>
            <person name="Rho M."/>
            <person name="Rogozin I.B."/>
            <person name="Sakarya O."/>
            <person name="Salamov A."/>
            <person name="Schaack S."/>
            <person name="Shapiro H."/>
            <person name="Shiga Y."/>
            <person name="Skalitzky C."/>
            <person name="Smith Z."/>
            <person name="Souvorov A."/>
            <person name="Sung W."/>
            <person name="Tang Z."/>
            <person name="Tsuchiya D."/>
            <person name="Tu H."/>
            <person name="Vos H."/>
            <person name="Wang M."/>
            <person name="Wolf Y.I."/>
            <person name="Yamagata H."/>
            <person name="Yamada T."/>
            <person name="Ye Y."/>
            <person name="Shaw J.R."/>
            <person name="Andrews J."/>
            <person name="Crease T.J."/>
            <person name="Tang H."/>
            <person name="Lucas S.M."/>
            <person name="Robertson H.M."/>
            <person name="Bork P."/>
            <person name="Koonin E.V."/>
            <person name="Zdobnov E.M."/>
            <person name="Grigoriev I.V."/>
            <person name="Lynch M."/>
            <person name="Boore J.L."/>
        </authorList>
    </citation>
    <scope>NUCLEOTIDE SEQUENCE [LARGE SCALE GENOMIC DNA]</scope>
</reference>